<dbReference type="SUPFAM" id="SSF46906">
    <property type="entry name" value="Ribosomal protein L11, C-terminal domain"/>
    <property type="match status" value="1"/>
</dbReference>
<dbReference type="OrthoDB" id="1091498at2759"/>
<evidence type="ECO:0000313" key="6">
    <source>
        <dbReference type="Proteomes" id="UP000186594"/>
    </source>
</evidence>
<organism evidence="5 6">
    <name type="scientific">Neolecta irregularis (strain DAH-3)</name>
    <dbReference type="NCBI Taxonomy" id="1198029"/>
    <lineage>
        <taxon>Eukaryota</taxon>
        <taxon>Fungi</taxon>
        <taxon>Dikarya</taxon>
        <taxon>Ascomycota</taxon>
        <taxon>Taphrinomycotina</taxon>
        <taxon>Neolectales</taxon>
        <taxon>Neolectaceae</taxon>
        <taxon>Neolecta</taxon>
    </lineage>
</organism>
<evidence type="ECO:0000256" key="1">
    <source>
        <dbReference type="ARBA" id="ARBA00010537"/>
    </source>
</evidence>
<dbReference type="PANTHER" id="PTHR11661:SF1">
    <property type="entry name" value="LARGE RIBOSOMAL SUBUNIT PROTEIN UL11M"/>
    <property type="match status" value="1"/>
</dbReference>
<keyword evidence="2 5" id="KW-0689">Ribosomal protein</keyword>
<gene>
    <name evidence="5" type="ORF">NEOLI_005220</name>
</gene>
<feature type="domain" description="Large ribosomal subunit protein uL11 C-terminal" evidence="4">
    <location>
        <begin position="7"/>
        <end position="50"/>
    </location>
</feature>
<comment type="caution">
    <text evidence="5">The sequence shown here is derived from an EMBL/GenBank/DDBJ whole genome shotgun (WGS) entry which is preliminary data.</text>
</comment>
<accession>A0A1U7LM01</accession>
<dbReference type="GO" id="GO:0070180">
    <property type="term" value="F:large ribosomal subunit rRNA binding"/>
    <property type="evidence" value="ECO:0007669"/>
    <property type="project" value="TreeGrafter"/>
</dbReference>
<dbReference type="PANTHER" id="PTHR11661">
    <property type="entry name" value="60S RIBOSOMAL PROTEIN L12"/>
    <property type="match status" value="1"/>
</dbReference>
<dbReference type="GO" id="GO:0006412">
    <property type="term" value="P:translation"/>
    <property type="evidence" value="ECO:0007669"/>
    <property type="project" value="InterPro"/>
</dbReference>
<feature type="non-terminal residue" evidence="5">
    <location>
        <position position="1"/>
    </location>
</feature>
<dbReference type="AlphaFoldDB" id="A0A1U7LM01"/>
<keyword evidence="3" id="KW-0687">Ribonucleoprotein</keyword>
<dbReference type="STRING" id="1198029.A0A1U7LM01"/>
<keyword evidence="6" id="KW-1185">Reference proteome</keyword>
<sequence length="98" mass="10971">TFKFEIKSPTTSWLLRNTLGIKKGAALPGTEKVGKVSLKHIYEIAKIKQKVNIKRKRSTYGLGFTIGKVTSGIDCQVDSRGSEINGRRNYSMKRLKQA</sequence>
<dbReference type="Proteomes" id="UP000186594">
    <property type="component" value="Unassembled WGS sequence"/>
</dbReference>
<reference evidence="5 6" key="1">
    <citation type="submission" date="2016-04" db="EMBL/GenBank/DDBJ databases">
        <title>Evolutionary innovation and constraint leading to complex multicellularity in the Ascomycota.</title>
        <authorList>
            <person name="Cisse O."/>
            <person name="Nguyen A."/>
            <person name="Hewitt D.A."/>
            <person name="Jedd G."/>
            <person name="Stajich J.E."/>
        </authorList>
    </citation>
    <scope>NUCLEOTIDE SEQUENCE [LARGE SCALE GENOMIC DNA]</scope>
    <source>
        <strain evidence="5 6">DAH-3</strain>
    </source>
</reference>
<dbReference type="GO" id="GO:0005762">
    <property type="term" value="C:mitochondrial large ribosomal subunit"/>
    <property type="evidence" value="ECO:0007669"/>
    <property type="project" value="TreeGrafter"/>
</dbReference>
<dbReference type="GO" id="GO:0003735">
    <property type="term" value="F:structural constituent of ribosome"/>
    <property type="evidence" value="ECO:0007669"/>
    <property type="project" value="InterPro"/>
</dbReference>
<dbReference type="InterPro" id="IPR000911">
    <property type="entry name" value="Ribosomal_uL11"/>
</dbReference>
<protein>
    <submittedName>
        <fullName evidence="5">54S ribosomal protein L19, mitochondrial</fullName>
    </submittedName>
</protein>
<proteinExistence type="inferred from homology"/>
<dbReference type="InterPro" id="IPR036769">
    <property type="entry name" value="Ribosomal_uL11_C_sf"/>
</dbReference>
<evidence type="ECO:0000259" key="4">
    <source>
        <dbReference type="Pfam" id="PF00298"/>
    </source>
</evidence>
<dbReference type="EMBL" id="LXFE01001375">
    <property type="protein sequence ID" value="OLL23677.1"/>
    <property type="molecule type" value="Genomic_DNA"/>
</dbReference>
<dbReference type="InterPro" id="IPR020783">
    <property type="entry name" value="Ribosomal_uL11_C"/>
</dbReference>
<dbReference type="Pfam" id="PF00298">
    <property type="entry name" value="Ribosomal_L11"/>
    <property type="match status" value="1"/>
</dbReference>
<evidence type="ECO:0000256" key="2">
    <source>
        <dbReference type="ARBA" id="ARBA00022980"/>
    </source>
</evidence>
<dbReference type="Gene3D" id="1.10.10.250">
    <property type="entry name" value="Ribosomal protein L11, C-terminal domain"/>
    <property type="match status" value="1"/>
</dbReference>
<evidence type="ECO:0000256" key="3">
    <source>
        <dbReference type="ARBA" id="ARBA00023274"/>
    </source>
</evidence>
<name>A0A1U7LM01_NEOID</name>
<evidence type="ECO:0000313" key="5">
    <source>
        <dbReference type="EMBL" id="OLL23677.1"/>
    </source>
</evidence>
<comment type="similarity">
    <text evidence="1">Belongs to the universal ribosomal protein uL11 family.</text>
</comment>